<dbReference type="PANTHER" id="PTHR43130">
    <property type="entry name" value="ARAC-FAMILY TRANSCRIPTIONAL REGULATOR"/>
    <property type="match status" value="1"/>
</dbReference>
<dbReference type="Gene3D" id="3.40.50.880">
    <property type="match status" value="1"/>
</dbReference>
<dbReference type="InterPro" id="IPR002818">
    <property type="entry name" value="DJ-1/PfpI"/>
</dbReference>
<dbReference type="Pfam" id="PF01965">
    <property type="entry name" value="DJ-1_PfpI"/>
    <property type="match status" value="1"/>
</dbReference>
<dbReference type="InterPro" id="IPR052158">
    <property type="entry name" value="INH-QAR"/>
</dbReference>
<reference evidence="2 3" key="1">
    <citation type="submission" date="2023-10" db="EMBL/GenBank/DDBJ databases">
        <title>Niallia locisalis sp.nov. isolated from a salt pond sample.</title>
        <authorList>
            <person name="Li X.-J."/>
            <person name="Dong L."/>
        </authorList>
    </citation>
    <scope>NUCLEOTIDE SEQUENCE [LARGE SCALE GENOMIC DNA]</scope>
    <source>
        <strain evidence="2 3">DSM 29761</strain>
    </source>
</reference>
<protein>
    <submittedName>
        <fullName evidence="2">DJ-1/PfpI family protein</fullName>
        <ecNumber evidence="2">4.2.1.-</ecNumber>
    </submittedName>
</protein>
<gene>
    <name evidence="2" type="ORF">R4Z09_12810</name>
</gene>
<evidence type="ECO:0000313" key="2">
    <source>
        <dbReference type="EMBL" id="WVX83790.1"/>
    </source>
</evidence>
<dbReference type="EC" id="4.2.1.-" evidence="2"/>
<evidence type="ECO:0000259" key="1">
    <source>
        <dbReference type="Pfam" id="PF01965"/>
    </source>
</evidence>
<sequence length="220" mass="24128">MKKQWNVGILLFEDVDVLDYAGPFEVFSLAVYEDDKVSKMLTKGLANEEKPFIVKTISQTGAIISSNNGLKVQPDYGFENMDFKMDILIVPGGPLYAIQKSIENKKLIQWISEFYKSGGIVASVCSGAILLAEAGLLSGKKATTHFLALDYLKSNYPDISVTPRVRYVDQGNILTSAGVSAGIDMSLYLVGKILGEPAAVRTAATEEYPYDWRLNADIVK</sequence>
<dbReference type="GO" id="GO:0016829">
    <property type="term" value="F:lyase activity"/>
    <property type="evidence" value="ECO:0007669"/>
    <property type="project" value="UniProtKB-KW"/>
</dbReference>
<accession>A0ABZ2CJE2</accession>
<dbReference type="InterPro" id="IPR029062">
    <property type="entry name" value="Class_I_gatase-like"/>
</dbReference>
<dbReference type="SUPFAM" id="SSF52317">
    <property type="entry name" value="Class I glutamine amidotransferase-like"/>
    <property type="match status" value="1"/>
</dbReference>
<keyword evidence="3" id="KW-1185">Reference proteome</keyword>
<dbReference type="EMBL" id="CP137640">
    <property type="protein sequence ID" value="WVX83790.1"/>
    <property type="molecule type" value="Genomic_DNA"/>
</dbReference>
<proteinExistence type="predicted"/>
<dbReference type="PANTHER" id="PTHR43130:SF14">
    <property type="entry name" value="DJ-1_PFPI DOMAIN-CONTAINING PROTEIN"/>
    <property type="match status" value="1"/>
</dbReference>
<feature type="domain" description="DJ-1/PfpI" evidence="1">
    <location>
        <begin position="9"/>
        <end position="190"/>
    </location>
</feature>
<evidence type="ECO:0000313" key="3">
    <source>
        <dbReference type="Proteomes" id="UP001357223"/>
    </source>
</evidence>
<dbReference type="CDD" id="cd03139">
    <property type="entry name" value="GATase1_PfpI_2"/>
    <property type="match status" value="1"/>
</dbReference>
<name>A0ABZ2CJE2_9BACI</name>
<dbReference type="Proteomes" id="UP001357223">
    <property type="component" value="Chromosome"/>
</dbReference>
<organism evidence="2 3">
    <name type="scientific">Niallia oryzisoli</name>
    <dbReference type="NCBI Taxonomy" id="1737571"/>
    <lineage>
        <taxon>Bacteria</taxon>
        <taxon>Bacillati</taxon>
        <taxon>Bacillota</taxon>
        <taxon>Bacilli</taxon>
        <taxon>Bacillales</taxon>
        <taxon>Bacillaceae</taxon>
        <taxon>Niallia</taxon>
    </lineage>
</organism>
<dbReference type="RefSeq" id="WP_338452662.1">
    <property type="nucleotide sequence ID" value="NZ_CP137640.1"/>
</dbReference>
<keyword evidence="2" id="KW-0456">Lyase</keyword>